<sequence length="1272" mass="147073">MAKCIQHLLNNGANIDFTLRKFEDGKTLLQAAIVKGYYPLIAVILGHTETTFDPNKLCPAIVELLSSTTNDIDLNCTLSIVLNRLLNLETPLDEKGLVILNQIWKLDRSLTRLNQENVLLLLKFPGSLNRTSGVALSRFLCCWNFDITNTVLEKIGPEVIQKHLDECVEQEDDKICINYDSFINKGSVEQVLRTFVSSSELKVCLNHVVFKILIMEKWEKLRFTKFKYFYLNLFSYIFFYLFLNIYVLCKFSKVSNPGVDLVYGLGWIFLLLFVAKELFQLLASASSYFSEFNNYAELFFIVTTFLVYSVDTNWVDIAEVLSILSSNLVLLLLLEQVPLFAKYIIILRTVVFYLLYILFYFIQFVAFAICFYILFANSDQAFWTDLGNKIFETIILFTGNLDYMETPWKKESSSNSTSQDSFHNFSNKELFSKLIMLLFVLFMAIILHNLLLGLLVTDMENLNKRVKLFEQLKRASFVVRIEKFLDSACLRCLPNCIVDHFHSGRDLFKNNKYVVVNINDKKMIDDDGKQQLEFILTKREKRQDSLNKLYRYIKSKVKEQSYEGIRHHVNSEVLEKLELVEERLKNLHEIAQVMKVTETDDHNQSLQLIEIDDQTSSTSDQEQNSDDAADGITDICCKICGVHFVHGQSRRHHTRTKEHQAALKEFKKKEAEEAGHDKRTEATSVVPEVPKTAARSKEKVEIEPVEPASDVTAKAVEHVVAKQKYRVRSGKKLPEQNQLYINTLTAFFTLRYALGNVSKDLQVSINDVNWKDFGDIVMEVTNRDVTEVHAVQCRQIQTRNNITISALSAEKGKFSIKKLCKTLKELRNKRNYEKTYFKLFTVSNLLVEKDNNPKFTYDERIVEKGKNDNEKMSRSDRTVIIPQYKKNNLLNSTDDPDDICIFKILNHEDEDLNDDLNKFSLFTNQKKLFGLRELIKMMIEDKFDNSKDISNDVIKYIGEYFRTSQTVKEDESYYKLTKTDILVKVAELLLESNLVLPEGVIRESIEEIYLKLWKDTAEVFDIIIIKNDSDIVNKLYVILNKILEPEIGCTLNFSTKLTVNKKDIKSEALTVEIFDGLKTESVIRSCKFMYFALWKTGLVPLILTAETEKHLSSIIKVISFLKSEDISLKFILMTDLQIDQSYFPENLNVFFNLEDLKAKAPSIWPEILNSISIEVLDFSVKLKEIVDLNDDYLGRLRPDALLNMFLKDYSFRDVDVPITGDIVDNILVFKDDAVNSIRQYFQRRDGEQNAEELSYLVNIKGCPTLIQVPPEL</sequence>
<evidence type="ECO:0000259" key="8">
    <source>
        <dbReference type="PROSITE" id="PS00028"/>
    </source>
</evidence>
<protein>
    <recommendedName>
        <fullName evidence="8">C2H2-type domain-containing protein</fullName>
    </recommendedName>
</protein>
<keyword evidence="2" id="KW-0677">Repeat</keyword>
<keyword evidence="3" id="KW-0040">ANK repeat</keyword>
<feature type="transmembrane region" description="Helical" evidence="7">
    <location>
        <begin position="295"/>
        <end position="314"/>
    </location>
</feature>
<keyword evidence="4" id="KW-0406">Ion transport</keyword>
<keyword evidence="7" id="KW-0472">Membrane</keyword>
<name>A0A8J6HHT1_TENMO</name>
<dbReference type="InterPro" id="IPR013087">
    <property type="entry name" value="Znf_C2H2_type"/>
</dbReference>
<keyword evidence="1" id="KW-0813">Transport</keyword>
<evidence type="ECO:0000256" key="2">
    <source>
        <dbReference type="ARBA" id="ARBA00022737"/>
    </source>
</evidence>
<reference evidence="9" key="2">
    <citation type="submission" date="2021-08" db="EMBL/GenBank/DDBJ databases">
        <authorList>
            <person name="Eriksson T."/>
        </authorList>
    </citation>
    <scope>NUCLEOTIDE SEQUENCE</scope>
    <source>
        <strain evidence="9">Stoneville</strain>
        <tissue evidence="9">Whole head</tissue>
    </source>
</reference>
<accession>A0A8J6HHT1</accession>
<dbReference type="GO" id="GO:0034220">
    <property type="term" value="P:monoatomic ion transmembrane transport"/>
    <property type="evidence" value="ECO:0007669"/>
    <property type="project" value="UniProtKB-KW"/>
</dbReference>
<comment type="caution">
    <text evidence="9">The sequence shown here is derived from an EMBL/GenBank/DDBJ whole genome shotgun (WGS) entry which is preliminary data.</text>
</comment>
<dbReference type="EMBL" id="JABDTM020023797">
    <property type="protein sequence ID" value="KAH0814905.1"/>
    <property type="molecule type" value="Genomic_DNA"/>
</dbReference>
<feature type="transmembrane region" description="Helical" evidence="7">
    <location>
        <begin position="434"/>
        <end position="457"/>
    </location>
</feature>
<evidence type="ECO:0000313" key="9">
    <source>
        <dbReference type="EMBL" id="KAH0814905.1"/>
    </source>
</evidence>
<evidence type="ECO:0000313" key="10">
    <source>
        <dbReference type="Proteomes" id="UP000719412"/>
    </source>
</evidence>
<feature type="compositionally biased region" description="Basic and acidic residues" evidence="6">
    <location>
        <begin position="669"/>
        <end position="681"/>
    </location>
</feature>
<keyword evidence="7" id="KW-1133">Transmembrane helix</keyword>
<feature type="region of interest" description="Disordered" evidence="6">
    <location>
        <begin position="669"/>
        <end position="701"/>
    </location>
</feature>
<reference evidence="9" key="1">
    <citation type="journal article" date="2020" name="J Insects Food Feed">
        <title>The yellow mealworm (Tenebrio molitor) genome: a resource for the emerging insects as food and feed industry.</title>
        <authorList>
            <person name="Eriksson T."/>
            <person name="Andere A."/>
            <person name="Kelstrup H."/>
            <person name="Emery V."/>
            <person name="Picard C."/>
        </authorList>
    </citation>
    <scope>NUCLEOTIDE SEQUENCE</scope>
    <source>
        <strain evidence="9">Stoneville</strain>
        <tissue evidence="9">Whole head</tissue>
    </source>
</reference>
<evidence type="ECO:0000256" key="7">
    <source>
        <dbReference type="SAM" id="Phobius"/>
    </source>
</evidence>
<dbReference type="PROSITE" id="PS00028">
    <property type="entry name" value="ZINC_FINGER_C2H2_1"/>
    <property type="match status" value="1"/>
</dbReference>
<keyword evidence="10" id="KW-1185">Reference proteome</keyword>
<feature type="transmembrane region" description="Helical" evidence="7">
    <location>
        <begin position="228"/>
        <end position="249"/>
    </location>
</feature>
<dbReference type="PANTHER" id="PTHR47143">
    <property type="entry name" value="TRANSIENT RECEPTOR POTENTIAL CATION CHANNEL PROTEIN PAINLESS"/>
    <property type="match status" value="1"/>
</dbReference>
<feature type="domain" description="C2H2-type" evidence="8">
    <location>
        <begin position="636"/>
        <end position="659"/>
    </location>
</feature>
<dbReference type="GO" id="GO:0022857">
    <property type="term" value="F:transmembrane transporter activity"/>
    <property type="evidence" value="ECO:0007669"/>
    <property type="project" value="TreeGrafter"/>
</dbReference>
<evidence type="ECO:0000256" key="1">
    <source>
        <dbReference type="ARBA" id="ARBA00022448"/>
    </source>
</evidence>
<keyword evidence="7" id="KW-0812">Transmembrane</keyword>
<feature type="transmembrane region" description="Helical" evidence="7">
    <location>
        <begin position="353"/>
        <end position="375"/>
    </location>
</feature>
<dbReference type="Proteomes" id="UP000719412">
    <property type="component" value="Unassembled WGS sequence"/>
</dbReference>
<evidence type="ECO:0000256" key="3">
    <source>
        <dbReference type="ARBA" id="ARBA00023043"/>
    </source>
</evidence>
<keyword evidence="5" id="KW-0407">Ion channel</keyword>
<proteinExistence type="predicted"/>
<organism evidence="9 10">
    <name type="scientific">Tenebrio molitor</name>
    <name type="common">Yellow mealworm beetle</name>
    <dbReference type="NCBI Taxonomy" id="7067"/>
    <lineage>
        <taxon>Eukaryota</taxon>
        <taxon>Metazoa</taxon>
        <taxon>Ecdysozoa</taxon>
        <taxon>Arthropoda</taxon>
        <taxon>Hexapoda</taxon>
        <taxon>Insecta</taxon>
        <taxon>Pterygota</taxon>
        <taxon>Neoptera</taxon>
        <taxon>Endopterygota</taxon>
        <taxon>Coleoptera</taxon>
        <taxon>Polyphaga</taxon>
        <taxon>Cucujiformia</taxon>
        <taxon>Tenebrionidae</taxon>
        <taxon>Tenebrio</taxon>
    </lineage>
</organism>
<evidence type="ECO:0000256" key="5">
    <source>
        <dbReference type="ARBA" id="ARBA00023303"/>
    </source>
</evidence>
<evidence type="ECO:0000256" key="6">
    <source>
        <dbReference type="SAM" id="MobiDB-lite"/>
    </source>
</evidence>
<dbReference type="PANTHER" id="PTHR47143:SF4">
    <property type="entry name" value="TRANSIENT RECEPTOR POTENTIAL CATION CHANNEL PROTEIN PAINLESS"/>
    <property type="match status" value="1"/>
</dbReference>
<feature type="transmembrane region" description="Helical" evidence="7">
    <location>
        <begin position="261"/>
        <end position="283"/>
    </location>
</feature>
<feature type="transmembrane region" description="Helical" evidence="7">
    <location>
        <begin position="320"/>
        <end position="341"/>
    </location>
</feature>
<evidence type="ECO:0000256" key="4">
    <source>
        <dbReference type="ARBA" id="ARBA00023065"/>
    </source>
</evidence>
<dbReference type="InterPro" id="IPR052076">
    <property type="entry name" value="TRP_cation_channel"/>
</dbReference>
<dbReference type="GO" id="GO:1902495">
    <property type="term" value="C:transmembrane transporter complex"/>
    <property type="evidence" value="ECO:0007669"/>
    <property type="project" value="TreeGrafter"/>
</dbReference>
<gene>
    <name evidence="9" type="ORF">GEV33_007886</name>
</gene>
<dbReference type="AlphaFoldDB" id="A0A8J6HHT1"/>